<dbReference type="InterPro" id="IPR006674">
    <property type="entry name" value="HD_domain"/>
</dbReference>
<evidence type="ECO:0000313" key="8">
    <source>
        <dbReference type="Proteomes" id="UP001056035"/>
    </source>
</evidence>
<feature type="domain" description="PAS" evidence="2">
    <location>
        <begin position="280"/>
        <end position="325"/>
    </location>
</feature>
<dbReference type="SUPFAM" id="SSF55073">
    <property type="entry name" value="Nucleotide cyclase"/>
    <property type="match status" value="1"/>
</dbReference>
<dbReference type="InterPro" id="IPR029787">
    <property type="entry name" value="Nucleotide_cyclase"/>
</dbReference>
<dbReference type="InterPro" id="IPR052155">
    <property type="entry name" value="Biofilm_reg_signaling"/>
</dbReference>
<keyword evidence="8" id="KW-1185">Reference proteome</keyword>
<organism evidence="7 8">
    <name type="scientific">Paraconexibacter antarcticus</name>
    <dbReference type="NCBI Taxonomy" id="2949664"/>
    <lineage>
        <taxon>Bacteria</taxon>
        <taxon>Bacillati</taxon>
        <taxon>Actinomycetota</taxon>
        <taxon>Thermoleophilia</taxon>
        <taxon>Solirubrobacterales</taxon>
        <taxon>Paraconexibacteraceae</taxon>
        <taxon>Paraconexibacter</taxon>
    </lineage>
</organism>
<dbReference type="CDD" id="cd00077">
    <property type="entry name" value="HDc"/>
    <property type="match status" value="1"/>
</dbReference>
<feature type="transmembrane region" description="Helical" evidence="1">
    <location>
        <begin position="144"/>
        <end position="164"/>
    </location>
</feature>
<dbReference type="Pfam" id="PF00990">
    <property type="entry name" value="GGDEF"/>
    <property type="match status" value="1"/>
</dbReference>
<dbReference type="PROSITE" id="PS51831">
    <property type="entry name" value="HD"/>
    <property type="match status" value="1"/>
</dbReference>
<evidence type="ECO:0000256" key="1">
    <source>
        <dbReference type="SAM" id="Phobius"/>
    </source>
</evidence>
<dbReference type="Pfam" id="PF08448">
    <property type="entry name" value="PAS_4"/>
    <property type="match status" value="1"/>
</dbReference>
<feature type="domain" description="GGDEF" evidence="4">
    <location>
        <begin position="721"/>
        <end position="850"/>
    </location>
</feature>
<dbReference type="PROSITE" id="PS50113">
    <property type="entry name" value="PAC"/>
    <property type="match status" value="2"/>
</dbReference>
<dbReference type="NCBIfam" id="TIGR00254">
    <property type="entry name" value="GGDEF"/>
    <property type="match status" value="1"/>
</dbReference>
<accession>A0ABY5DW77</accession>
<feature type="transmembrane region" description="Helical" evidence="1">
    <location>
        <begin position="42"/>
        <end position="60"/>
    </location>
</feature>
<evidence type="ECO:0000259" key="4">
    <source>
        <dbReference type="PROSITE" id="PS50887"/>
    </source>
</evidence>
<dbReference type="InterPro" id="IPR037522">
    <property type="entry name" value="HD_GYP_dom"/>
</dbReference>
<dbReference type="SMART" id="SM00471">
    <property type="entry name" value="HDc"/>
    <property type="match status" value="1"/>
</dbReference>
<dbReference type="InterPro" id="IPR035965">
    <property type="entry name" value="PAS-like_dom_sf"/>
</dbReference>
<dbReference type="CDD" id="cd01949">
    <property type="entry name" value="GGDEF"/>
    <property type="match status" value="1"/>
</dbReference>
<evidence type="ECO:0000259" key="3">
    <source>
        <dbReference type="PROSITE" id="PS50113"/>
    </source>
</evidence>
<feature type="transmembrane region" description="Helical" evidence="1">
    <location>
        <begin position="170"/>
        <end position="195"/>
    </location>
</feature>
<dbReference type="SUPFAM" id="SSF55785">
    <property type="entry name" value="PYP-like sensor domain (PAS domain)"/>
    <property type="match status" value="2"/>
</dbReference>
<feature type="domain" description="HD-GYP" evidence="6">
    <location>
        <begin position="864"/>
        <end position="1058"/>
    </location>
</feature>
<dbReference type="SMART" id="SM00065">
    <property type="entry name" value="GAF"/>
    <property type="match status" value="1"/>
</dbReference>
<dbReference type="PANTHER" id="PTHR44757:SF2">
    <property type="entry name" value="BIOFILM ARCHITECTURE MAINTENANCE PROTEIN MBAA"/>
    <property type="match status" value="1"/>
</dbReference>
<dbReference type="PANTHER" id="PTHR44757">
    <property type="entry name" value="DIGUANYLATE CYCLASE DGCP"/>
    <property type="match status" value="1"/>
</dbReference>
<proteinExistence type="predicted"/>
<dbReference type="InterPro" id="IPR003018">
    <property type="entry name" value="GAF"/>
</dbReference>
<keyword evidence="1" id="KW-1133">Transmembrane helix</keyword>
<dbReference type="Gene3D" id="3.30.450.40">
    <property type="match status" value="1"/>
</dbReference>
<dbReference type="InterPro" id="IPR000160">
    <property type="entry name" value="GGDEF_dom"/>
</dbReference>
<feature type="domain" description="PAC" evidence="3">
    <location>
        <begin position="482"/>
        <end position="532"/>
    </location>
</feature>
<dbReference type="PROSITE" id="PS51832">
    <property type="entry name" value="HD_GYP"/>
    <property type="match status" value="1"/>
</dbReference>
<keyword evidence="1" id="KW-0472">Membrane</keyword>
<dbReference type="PROSITE" id="PS50112">
    <property type="entry name" value="PAS"/>
    <property type="match status" value="2"/>
</dbReference>
<feature type="transmembrane region" description="Helical" evidence="1">
    <location>
        <begin position="72"/>
        <end position="95"/>
    </location>
</feature>
<dbReference type="InterPro" id="IPR029016">
    <property type="entry name" value="GAF-like_dom_sf"/>
</dbReference>
<dbReference type="PROSITE" id="PS50887">
    <property type="entry name" value="GGDEF"/>
    <property type="match status" value="1"/>
</dbReference>
<feature type="domain" description="PAC" evidence="3">
    <location>
        <begin position="352"/>
        <end position="404"/>
    </location>
</feature>
<dbReference type="Gene3D" id="1.10.3210.10">
    <property type="entry name" value="Hypothetical protein af1432"/>
    <property type="match status" value="1"/>
</dbReference>
<dbReference type="Pfam" id="PF13487">
    <property type="entry name" value="HD_5"/>
    <property type="match status" value="1"/>
</dbReference>
<evidence type="ECO:0000259" key="2">
    <source>
        <dbReference type="PROSITE" id="PS50112"/>
    </source>
</evidence>
<protein>
    <submittedName>
        <fullName evidence="7">Diguanylate cyclase</fullName>
        <ecNumber evidence="7">2.7.7.65</ecNumber>
    </submittedName>
</protein>
<reference evidence="7 8" key="1">
    <citation type="submission" date="2022-06" db="EMBL/GenBank/DDBJ databases">
        <title>Paraconexibacter antarcticus.</title>
        <authorList>
            <person name="Kim C.S."/>
        </authorList>
    </citation>
    <scope>NUCLEOTIDE SEQUENCE [LARGE SCALE GENOMIC DNA]</scope>
    <source>
        <strain evidence="7 8">02-257</strain>
    </source>
</reference>
<dbReference type="SUPFAM" id="SSF55781">
    <property type="entry name" value="GAF domain-like"/>
    <property type="match status" value="1"/>
</dbReference>
<feature type="domain" description="PAS" evidence="2">
    <location>
        <begin position="405"/>
        <end position="457"/>
    </location>
</feature>
<dbReference type="InterPro" id="IPR043128">
    <property type="entry name" value="Rev_trsase/Diguanyl_cyclase"/>
</dbReference>
<dbReference type="InterPro" id="IPR000700">
    <property type="entry name" value="PAS-assoc_C"/>
</dbReference>
<dbReference type="SMART" id="SM00267">
    <property type="entry name" value="GGDEF"/>
    <property type="match status" value="1"/>
</dbReference>
<keyword evidence="7" id="KW-0548">Nucleotidyltransferase</keyword>
<dbReference type="RefSeq" id="WP_254571807.1">
    <property type="nucleotide sequence ID" value="NZ_CP098502.1"/>
</dbReference>
<dbReference type="InterPro" id="IPR003607">
    <property type="entry name" value="HD/PDEase_dom"/>
</dbReference>
<dbReference type="Pfam" id="PF13426">
    <property type="entry name" value="PAS_9"/>
    <property type="match status" value="1"/>
</dbReference>
<dbReference type="InterPro" id="IPR001610">
    <property type="entry name" value="PAC"/>
</dbReference>
<keyword evidence="7" id="KW-0808">Transferase</keyword>
<dbReference type="SMART" id="SM00091">
    <property type="entry name" value="PAS"/>
    <property type="match status" value="2"/>
</dbReference>
<sequence>MSARLARGGPPAAAAVAASVAAGWVLGARWLTSWGQGPTMKFGTAAAVVIAALAITLLAGDPPRASRRPLTAVLAVLVGIRGVVILAEWATGHALTVDRLVASRVAGDAVATQPSPHAAIGLVLLCGALLTVDAQHRLLRGLHVALTGLLGTIVAFAGVGWLFGSVSVTAGASVGSISLPTFVCFLGLFVGLVGLRPDRPPVAWLRGDGAAATMLRRLVPTAFVAPVLLGGARLLGEEAGWYDERFGLALFATSMIAVVLTIVFVTARTVRKREREGTVLQARLEATLDQLPGAVFLCDTDGQLQSVNRACAEAIGLPAAALVGRRVDSLTSYGPLAELQRLDVATVRYGAASREMDVRHADGTVHHEVVTHYPVRDEDGALIGIGGIALDITARTVAERALADAERRLRQLLESAPDAMVVAGEDGVIRTVNAQAERLFGFSREELVGSSVDLLIPAARRGAHAQHRAAFGSAPTARSMGAGRALRARRKDGSECPVEISLAPLQTEEGLLVTASIRDVTERARDEAEQAALRRVATAVAQDADPSAIFELVAKEVAGVLGVGHGSVVRFESEGSGTVLGRWTPAGPSQPGAPIDLDDGTAVGLVAQSGRPARLDAYPRGGSFAVEQARAGLRSAVAAPIRVGGRLWGAVAAATSAAEPLPAEDEARVERFADLVATAISNAQAWETLARQAATDAITGVYRTFHSRLRDEIERATRHRRPLAVVLFDLDRFKLVNDTHGHHAGDKVLAEVARTLAAEARGGEVVARVGGEEFAWLLPETDALGAFAAAERARRAVAALDFGPIGTVTVSAGVSSLEDSGDGELLVQCADRALYWAKDAGRNQTFRYTAETQAALAEQPHRRERHQSMNSIRALARAIDAKDIGTRSHSERVAALSEELARRCGWTSKRARQLHAAALLHDVGKIGIPDSILLKPSSLTADEYEEIKRHPEIGAQIAAEVLDEEPTRWVRHHHERWDGAGYPDGLAGHDVPDGAQLLALADAWDVMTTARSYQRTLTIEEARAECVAQRGAQFSPEAVDALLALSADELAAIRPAVLGA</sequence>
<dbReference type="Gene3D" id="3.30.450.20">
    <property type="entry name" value="PAS domain"/>
    <property type="match status" value="2"/>
</dbReference>
<dbReference type="SMART" id="SM00086">
    <property type="entry name" value="PAC"/>
    <property type="match status" value="2"/>
</dbReference>
<dbReference type="Gene3D" id="3.30.70.270">
    <property type="match status" value="1"/>
</dbReference>
<keyword evidence="1" id="KW-0812">Transmembrane</keyword>
<feature type="transmembrane region" description="Helical" evidence="1">
    <location>
        <begin position="115"/>
        <end position="132"/>
    </location>
</feature>
<evidence type="ECO:0000313" key="7">
    <source>
        <dbReference type="EMBL" id="UTI65117.1"/>
    </source>
</evidence>
<dbReference type="CDD" id="cd00130">
    <property type="entry name" value="PAS"/>
    <property type="match status" value="2"/>
</dbReference>
<dbReference type="Proteomes" id="UP001056035">
    <property type="component" value="Chromosome"/>
</dbReference>
<dbReference type="NCBIfam" id="TIGR00229">
    <property type="entry name" value="sensory_box"/>
    <property type="match status" value="2"/>
</dbReference>
<name>A0ABY5DW77_9ACTN</name>
<feature type="transmembrane region" description="Helical" evidence="1">
    <location>
        <begin position="246"/>
        <end position="267"/>
    </location>
</feature>
<feature type="transmembrane region" description="Helical" evidence="1">
    <location>
        <begin position="12"/>
        <end position="30"/>
    </location>
</feature>
<dbReference type="Pfam" id="PF01590">
    <property type="entry name" value="GAF"/>
    <property type="match status" value="1"/>
</dbReference>
<evidence type="ECO:0000259" key="5">
    <source>
        <dbReference type="PROSITE" id="PS51831"/>
    </source>
</evidence>
<dbReference type="GO" id="GO:0052621">
    <property type="term" value="F:diguanylate cyclase activity"/>
    <property type="evidence" value="ECO:0007669"/>
    <property type="project" value="UniProtKB-EC"/>
</dbReference>
<feature type="domain" description="HD" evidence="5">
    <location>
        <begin position="886"/>
        <end position="1007"/>
    </location>
</feature>
<dbReference type="SUPFAM" id="SSF109604">
    <property type="entry name" value="HD-domain/PDEase-like"/>
    <property type="match status" value="1"/>
</dbReference>
<dbReference type="InterPro" id="IPR013656">
    <property type="entry name" value="PAS_4"/>
</dbReference>
<dbReference type="EMBL" id="CP098502">
    <property type="protein sequence ID" value="UTI65117.1"/>
    <property type="molecule type" value="Genomic_DNA"/>
</dbReference>
<dbReference type="InterPro" id="IPR000014">
    <property type="entry name" value="PAS"/>
</dbReference>
<gene>
    <name evidence="7" type="ORF">NBH00_02640</name>
</gene>
<dbReference type="EC" id="2.7.7.65" evidence="7"/>
<evidence type="ECO:0000259" key="6">
    <source>
        <dbReference type="PROSITE" id="PS51832"/>
    </source>
</evidence>